<keyword evidence="2" id="KW-1133">Transmembrane helix</keyword>
<feature type="transmembrane region" description="Helical" evidence="2">
    <location>
        <begin position="279"/>
        <end position="299"/>
    </location>
</feature>
<feature type="compositionally biased region" description="Basic and acidic residues" evidence="1">
    <location>
        <begin position="600"/>
        <end position="619"/>
    </location>
</feature>
<evidence type="ECO:0000256" key="1">
    <source>
        <dbReference type="SAM" id="MobiDB-lite"/>
    </source>
</evidence>
<feature type="transmembrane region" description="Helical" evidence="2">
    <location>
        <begin position="199"/>
        <end position="223"/>
    </location>
</feature>
<feature type="region of interest" description="Disordered" evidence="1">
    <location>
        <begin position="600"/>
        <end position="624"/>
    </location>
</feature>
<evidence type="ECO:0000256" key="2">
    <source>
        <dbReference type="SAM" id="Phobius"/>
    </source>
</evidence>
<sequence length="744" mass="82723">IWECLLRPYVGDQCVLYRHAMWLGLPLVWLAIVPLIASGLARVRSVCKSRLGSSGEDSISSATDMHLAPSPSVASGKAEQPHHRGPHRRAVSFQDAQTEPVTPSFQRFSAEYSECIRLREWLDNRGTMMIVTLLFIHPCVTRNMLVLLRCRPYPYVDSVISLAADESITLLPTDPTDDMRPRMDIDSDIICGSPDHAPFLWIAVAGLLLWTFGPVVCGVAFLWRHRGRLHNTNMRKRVGFVYVGYRKPFFYWDAVLAMRRVLVLLIAQQATAQPRQQVLAWMAVAFVCLALQFAVWPFDRGNMDILNRSELRGLLVWLMSLFVMQYLVIATPTFQVTISLVMAVIGANLAHYFVLVAQICRFGLLQMGYKYTALTDRNKGIAHVMTGCVTGPLVSWFIHREEDKRRVSPKVFYDWDSAAFSADSPPAASEGWCHPSVDRSVHRVVTAMQLTSAAVREAIERLKLTHVPSDFHEFLWSHAFLVQSLRQKRVGTRSRTRDQVVVHLPKPDDSSATKLRDMNTADLSDAFLNQCSTKVSTRSEDGKTFSHVRVAPPGASHIDLRAAGSADVKGISLYDLQANLCYVVDELVSREQLYQATLRTSDDSDLEKADTEASTDNHHQQHTGGWRGLYEGFRKVKRTLIQKGSPPDAIPEVLASLAHSMGETLGDAADDVPISGALSPVSSTQSRLSDVHTGSLTPPCHLMRVDWHRLSSDEKDSVALSVSAEAVYNTCSGLSPSGAAAVFD</sequence>
<organism evidence="3 4">
    <name type="scientific">Vitrella brassicaformis (strain CCMP3155)</name>
    <dbReference type="NCBI Taxonomy" id="1169540"/>
    <lineage>
        <taxon>Eukaryota</taxon>
        <taxon>Sar</taxon>
        <taxon>Alveolata</taxon>
        <taxon>Colpodellida</taxon>
        <taxon>Vitrellaceae</taxon>
        <taxon>Vitrella</taxon>
    </lineage>
</organism>
<evidence type="ECO:0000313" key="3">
    <source>
        <dbReference type="EMBL" id="CEL91741.1"/>
    </source>
</evidence>
<reference evidence="3 4" key="1">
    <citation type="submission" date="2014-11" db="EMBL/GenBank/DDBJ databases">
        <authorList>
            <person name="Zhu J."/>
            <person name="Qi W."/>
            <person name="Song R."/>
        </authorList>
    </citation>
    <scope>NUCLEOTIDE SEQUENCE [LARGE SCALE GENOMIC DNA]</scope>
</reference>
<keyword evidence="2" id="KW-0812">Transmembrane</keyword>
<accession>A0A0G4E962</accession>
<feature type="compositionally biased region" description="Polar residues" evidence="1">
    <location>
        <begin position="53"/>
        <end position="63"/>
    </location>
</feature>
<dbReference type="PANTHER" id="PTHR11319:SF35">
    <property type="entry name" value="OUTER MEMBRANE PROTEIN PMPC-RELATED"/>
    <property type="match status" value="1"/>
</dbReference>
<dbReference type="InParanoid" id="A0A0G4E962"/>
<keyword evidence="2" id="KW-0472">Membrane</keyword>
<proteinExistence type="predicted"/>
<feature type="transmembrane region" description="Helical" evidence="2">
    <location>
        <begin position="311"/>
        <end position="330"/>
    </location>
</feature>
<dbReference type="Proteomes" id="UP000041254">
    <property type="component" value="Unassembled WGS sequence"/>
</dbReference>
<protein>
    <submittedName>
        <fullName evidence="3">Uncharacterized protein</fullName>
    </submittedName>
</protein>
<dbReference type="PANTHER" id="PTHR11319">
    <property type="entry name" value="G PROTEIN-COUPLED RECEPTOR-RELATED"/>
    <property type="match status" value="1"/>
</dbReference>
<dbReference type="EMBL" id="CDMY01000020">
    <property type="protein sequence ID" value="CEL91741.1"/>
    <property type="molecule type" value="Genomic_DNA"/>
</dbReference>
<dbReference type="AlphaFoldDB" id="A0A0G4E962"/>
<feature type="transmembrane region" description="Helical" evidence="2">
    <location>
        <begin position="336"/>
        <end position="359"/>
    </location>
</feature>
<keyword evidence="4" id="KW-1185">Reference proteome</keyword>
<feature type="region of interest" description="Disordered" evidence="1">
    <location>
        <begin position="53"/>
        <end position="100"/>
    </location>
</feature>
<evidence type="ECO:0000313" key="4">
    <source>
        <dbReference type="Proteomes" id="UP000041254"/>
    </source>
</evidence>
<feature type="transmembrane region" description="Helical" evidence="2">
    <location>
        <begin position="127"/>
        <end position="148"/>
    </location>
</feature>
<gene>
    <name evidence="3" type="ORF">Vbra_22466</name>
</gene>
<name>A0A0G4E962_VITBC</name>
<dbReference type="VEuPathDB" id="CryptoDB:Vbra_22466"/>
<feature type="transmembrane region" description="Helical" evidence="2">
    <location>
        <begin position="20"/>
        <end position="41"/>
    </location>
</feature>
<feature type="non-terminal residue" evidence="3">
    <location>
        <position position="1"/>
    </location>
</feature>